<dbReference type="PROSITE" id="PS00080">
    <property type="entry name" value="MULTICOPPER_OXIDASE2"/>
    <property type="match status" value="1"/>
</dbReference>
<dbReference type="InterPro" id="IPR002355">
    <property type="entry name" value="Cu_oxidase_Cu_BS"/>
</dbReference>
<dbReference type="PANTHER" id="PTHR11709">
    <property type="entry name" value="MULTI-COPPER OXIDASE"/>
    <property type="match status" value="1"/>
</dbReference>
<keyword evidence="5" id="KW-1133">Transmembrane helix</keyword>
<organism evidence="9 10">
    <name type="scientific">Acrobeloides nanus</name>
    <dbReference type="NCBI Taxonomy" id="290746"/>
    <lineage>
        <taxon>Eukaryota</taxon>
        <taxon>Metazoa</taxon>
        <taxon>Ecdysozoa</taxon>
        <taxon>Nematoda</taxon>
        <taxon>Chromadorea</taxon>
        <taxon>Rhabditida</taxon>
        <taxon>Tylenchina</taxon>
        <taxon>Cephalobomorpha</taxon>
        <taxon>Cephaloboidea</taxon>
        <taxon>Cephalobidae</taxon>
        <taxon>Acrobeloides</taxon>
    </lineage>
</organism>
<keyword evidence="4" id="KW-0186">Copper</keyword>
<feature type="transmembrane region" description="Helical" evidence="5">
    <location>
        <begin position="7"/>
        <end position="26"/>
    </location>
</feature>
<protein>
    <submittedName>
        <fullName evidence="10">Uncharacterized protein</fullName>
    </submittedName>
</protein>
<dbReference type="SUPFAM" id="SSF49503">
    <property type="entry name" value="Cupredoxins"/>
    <property type="match status" value="3"/>
</dbReference>
<accession>A0A914C4Z8</accession>
<evidence type="ECO:0000256" key="4">
    <source>
        <dbReference type="ARBA" id="ARBA00023008"/>
    </source>
</evidence>
<dbReference type="WBParaSite" id="ACRNAN_Path_304.g1160.t2">
    <property type="protein sequence ID" value="ACRNAN_Path_304.g1160.t2"/>
    <property type="gene ID" value="ACRNAN_Path_304.g1160"/>
</dbReference>
<dbReference type="InterPro" id="IPR001117">
    <property type="entry name" value="Cu-oxidase_2nd"/>
</dbReference>
<evidence type="ECO:0000256" key="1">
    <source>
        <dbReference type="ARBA" id="ARBA00010609"/>
    </source>
</evidence>
<keyword evidence="3" id="KW-0560">Oxidoreductase</keyword>
<evidence type="ECO:0000259" key="8">
    <source>
        <dbReference type="Pfam" id="PF07732"/>
    </source>
</evidence>
<dbReference type="GO" id="GO:0005507">
    <property type="term" value="F:copper ion binding"/>
    <property type="evidence" value="ECO:0007669"/>
    <property type="project" value="InterPro"/>
</dbReference>
<dbReference type="Gene3D" id="2.60.40.420">
    <property type="entry name" value="Cupredoxins - blue copper proteins"/>
    <property type="match status" value="3"/>
</dbReference>
<dbReference type="GO" id="GO:0006826">
    <property type="term" value="P:iron ion transport"/>
    <property type="evidence" value="ECO:0007669"/>
    <property type="project" value="TreeGrafter"/>
</dbReference>
<keyword evidence="5" id="KW-0812">Transmembrane</keyword>
<evidence type="ECO:0000313" key="9">
    <source>
        <dbReference type="Proteomes" id="UP000887540"/>
    </source>
</evidence>
<dbReference type="AlphaFoldDB" id="A0A914C4Z8"/>
<keyword evidence="9" id="KW-1185">Reference proteome</keyword>
<keyword evidence="5" id="KW-0472">Membrane</keyword>
<reference evidence="10" key="1">
    <citation type="submission" date="2022-11" db="UniProtKB">
        <authorList>
            <consortium name="WormBaseParasite"/>
        </authorList>
    </citation>
    <scope>IDENTIFICATION</scope>
</reference>
<keyword evidence="2" id="KW-0479">Metal-binding</keyword>
<evidence type="ECO:0000259" key="6">
    <source>
        <dbReference type="Pfam" id="PF00394"/>
    </source>
</evidence>
<dbReference type="Pfam" id="PF00394">
    <property type="entry name" value="Cu-oxidase"/>
    <property type="match status" value="1"/>
</dbReference>
<evidence type="ECO:0000256" key="2">
    <source>
        <dbReference type="ARBA" id="ARBA00022723"/>
    </source>
</evidence>
<dbReference type="Pfam" id="PF07731">
    <property type="entry name" value="Cu-oxidase_2"/>
    <property type="match status" value="1"/>
</dbReference>
<dbReference type="GO" id="GO:0005886">
    <property type="term" value="C:plasma membrane"/>
    <property type="evidence" value="ECO:0007669"/>
    <property type="project" value="TreeGrafter"/>
</dbReference>
<evidence type="ECO:0000259" key="7">
    <source>
        <dbReference type="Pfam" id="PF07731"/>
    </source>
</evidence>
<evidence type="ECO:0000256" key="5">
    <source>
        <dbReference type="SAM" id="Phobius"/>
    </source>
</evidence>
<name>A0A914C4Z8_9BILA</name>
<dbReference type="InterPro" id="IPR045087">
    <property type="entry name" value="Cu-oxidase_fam"/>
</dbReference>
<dbReference type="InterPro" id="IPR011706">
    <property type="entry name" value="Cu-oxidase_C"/>
</dbReference>
<dbReference type="Pfam" id="PF07732">
    <property type="entry name" value="Cu-oxidase_3"/>
    <property type="match status" value="1"/>
</dbReference>
<dbReference type="InterPro" id="IPR011707">
    <property type="entry name" value="Cu-oxidase-like_N"/>
</dbReference>
<proteinExistence type="inferred from homology"/>
<evidence type="ECO:0000313" key="10">
    <source>
        <dbReference type="WBParaSite" id="ACRNAN_Path_304.g1160.t2"/>
    </source>
</evidence>
<dbReference type="PANTHER" id="PTHR11709:SF394">
    <property type="entry name" value="FI03373P-RELATED"/>
    <property type="match status" value="1"/>
</dbReference>
<evidence type="ECO:0000256" key="3">
    <source>
        <dbReference type="ARBA" id="ARBA00023002"/>
    </source>
</evidence>
<sequence>MLAKFILIGYVWAFFYQIPILAWQAYESPLQLAKPNSNGVYEFDLVLQYTVSMYSYDLKSPIDYDTQAQSWMRQNNSYHAPCDASNTLVNSQNNNITSIDNLLNTVNQYNGLHHRLISINGKIPGDTIVVPLGAEVIMRVKNRLNTESVTIHVHGVNKQNLWYTDGVGLLQQCPIFVGSDYSYRFIADTPGTHFYHGHLSVGRGDGNVGGFVVIKPNETTPDLNGTRLNIEREYYVLIQDIGIVSTNDQLSAGLLGLQKYNDKIDDISSTSCWNPTKTYDGTTIAFISPISAILIGDKGWHRQDDLRQIPSKLPLSTYLIKKGENVRFRFVNGGIGHMIMIWLEQHKFIVVAADGVEIKPYQIDALVIFPGERYDVLVQGLSNPQQKNYRFIFESMERYNLELEDVNKTIGLANLQYEDSPLNDTDLIDFNHNLCTQHNSCVVLNCPFGRFRSDYNYTCKNVGELENGKPIDDKEVIEQKVFTQGYEEYFINIDHDDGMNGIHFKMPHGMPYYNYGNEEQILTPCAASSCNTSAGMNCECFHHFNLTLNNIVQITLYNMGKGGNINNGYAHPFHFHGTHFYVMKLVYPPTYDEKGLLNSTSPDVPCNNITRECFGLKWTNSSWLNGNVEGMYKNPTLRDTIVVPTGGYVVIRFRAKNPGWWFAHCHLLLHHLKGMSFAIRIGEHNEIPIPPEAKLLPYANTKQNYIQQSYN</sequence>
<dbReference type="InterPro" id="IPR008972">
    <property type="entry name" value="Cupredoxin"/>
</dbReference>
<dbReference type="GO" id="GO:0016491">
    <property type="term" value="F:oxidoreductase activity"/>
    <property type="evidence" value="ECO:0007669"/>
    <property type="project" value="UniProtKB-KW"/>
</dbReference>
<feature type="domain" description="Plastocyanin-like" evidence="7">
    <location>
        <begin position="536"/>
        <end position="681"/>
    </location>
</feature>
<feature type="domain" description="Plastocyanin-like" evidence="6">
    <location>
        <begin position="291"/>
        <end position="418"/>
    </location>
</feature>
<dbReference type="CDD" id="cd13905">
    <property type="entry name" value="CuRO_3_tcLLC2_insect_like"/>
    <property type="match status" value="1"/>
</dbReference>
<feature type="domain" description="Plastocyanin-like" evidence="8">
    <location>
        <begin position="108"/>
        <end position="216"/>
    </location>
</feature>
<dbReference type="Proteomes" id="UP000887540">
    <property type="component" value="Unplaced"/>
</dbReference>
<comment type="similarity">
    <text evidence="1">Belongs to the multicopper oxidase family.</text>
</comment>